<gene>
    <name evidence="12" type="ORF">ENJ61_02750</name>
</gene>
<evidence type="ECO:0000256" key="7">
    <source>
        <dbReference type="ARBA" id="ARBA00023136"/>
    </source>
</evidence>
<evidence type="ECO:0000256" key="5">
    <source>
        <dbReference type="ARBA" id="ARBA00022692"/>
    </source>
</evidence>
<organism evidence="12">
    <name type="scientific">Aquifex aeolicus</name>
    <dbReference type="NCBI Taxonomy" id="63363"/>
    <lineage>
        <taxon>Bacteria</taxon>
        <taxon>Pseudomonadati</taxon>
        <taxon>Aquificota</taxon>
        <taxon>Aquificia</taxon>
        <taxon>Aquificales</taxon>
        <taxon>Aquificaceae</taxon>
        <taxon>Aquifex</taxon>
    </lineage>
</organism>
<dbReference type="PANTHER" id="PTHR32089:SF39">
    <property type="entry name" value="METHYL-ACCEPTING CHEMOTAXIS PROTEIN HLYB"/>
    <property type="match status" value="1"/>
</dbReference>
<dbReference type="Pfam" id="PF00015">
    <property type="entry name" value="MCPsignal"/>
    <property type="match status" value="1"/>
</dbReference>
<evidence type="ECO:0000256" key="4">
    <source>
        <dbReference type="ARBA" id="ARBA00022500"/>
    </source>
</evidence>
<keyword evidence="3" id="KW-0488">Methylation</keyword>
<reference evidence="12" key="1">
    <citation type="journal article" date="2020" name="mSystems">
        <title>Genome- and Community-Level Interaction Insights into Carbon Utilization and Element Cycling Functions of Hydrothermarchaeota in Hydrothermal Sediment.</title>
        <authorList>
            <person name="Zhou Z."/>
            <person name="Liu Y."/>
            <person name="Xu W."/>
            <person name="Pan J."/>
            <person name="Luo Z.H."/>
            <person name="Li M."/>
        </authorList>
    </citation>
    <scope>NUCLEOTIDE SEQUENCE [LARGE SCALE GENOMIC DNA]</scope>
    <source>
        <strain evidence="12">HyVt-501</strain>
    </source>
</reference>
<evidence type="ECO:0000256" key="1">
    <source>
        <dbReference type="ARBA" id="ARBA00004651"/>
    </source>
</evidence>
<keyword evidence="10" id="KW-0175">Coiled coil</keyword>
<proteinExistence type="predicted"/>
<comment type="caution">
    <text evidence="12">The sequence shown here is derived from an EMBL/GenBank/DDBJ whole genome shotgun (WGS) entry which is preliminary data.</text>
</comment>
<name>A0A7C5L8W7_AQUAO</name>
<keyword evidence="7" id="KW-0472">Membrane</keyword>
<keyword evidence="5" id="KW-0812">Transmembrane</keyword>
<evidence type="ECO:0000256" key="3">
    <source>
        <dbReference type="ARBA" id="ARBA00022481"/>
    </source>
</evidence>
<protein>
    <recommendedName>
        <fullName evidence="11">Methyl-accepting transducer domain-containing protein</fullName>
    </recommendedName>
</protein>
<accession>A0A7C5L8W7</accession>
<evidence type="ECO:0000313" key="12">
    <source>
        <dbReference type="EMBL" id="HHJ63803.1"/>
    </source>
</evidence>
<dbReference type="SUPFAM" id="SSF58104">
    <property type="entry name" value="Methyl-accepting chemotaxis protein (MCP) signaling domain"/>
    <property type="match status" value="1"/>
</dbReference>
<dbReference type="PANTHER" id="PTHR32089">
    <property type="entry name" value="METHYL-ACCEPTING CHEMOTAXIS PROTEIN MCPB"/>
    <property type="match status" value="1"/>
</dbReference>
<dbReference type="GO" id="GO:0005886">
    <property type="term" value="C:plasma membrane"/>
    <property type="evidence" value="ECO:0007669"/>
    <property type="project" value="UniProtKB-SubCell"/>
</dbReference>
<keyword evidence="4" id="KW-0145">Chemotaxis</keyword>
<evidence type="ECO:0000256" key="2">
    <source>
        <dbReference type="ARBA" id="ARBA00022475"/>
    </source>
</evidence>
<keyword evidence="6" id="KW-1133">Transmembrane helix</keyword>
<dbReference type="EMBL" id="DRNB01000102">
    <property type="protein sequence ID" value="HHJ63803.1"/>
    <property type="molecule type" value="Genomic_DNA"/>
</dbReference>
<evidence type="ECO:0000256" key="9">
    <source>
        <dbReference type="PROSITE-ProRule" id="PRU00284"/>
    </source>
</evidence>
<comment type="subcellular location">
    <subcellularLocation>
        <location evidence="1">Cell membrane</location>
        <topology evidence="1">Multi-pass membrane protein</topology>
    </subcellularLocation>
</comment>
<evidence type="ECO:0000256" key="8">
    <source>
        <dbReference type="ARBA" id="ARBA00023224"/>
    </source>
</evidence>
<evidence type="ECO:0000259" key="11">
    <source>
        <dbReference type="PROSITE" id="PS50111"/>
    </source>
</evidence>
<keyword evidence="2" id="KW-1003">Cell membrane</keyword>
<keyword evidence="8 9" id="KW-0807">Transducer</keyword>
<dbReference type="GO" id="GO:0007165">
    <property type="term" value="P:signal transduction"/>
    <property type="evidence" value="ECO:0007669"/>
    <property type="project" value="UniProtKB-KW"/>
</dbReference>
<dbReference type="Proteomes" id="UP000885792">
    <property type="component" value="Unassembled WGS sequence"/>
</dbReference>
<evidence type="ECO:0000256" key="10">
    <source>
        <dbReference type="SAM" id="Coils"/>
    </source>
</evidence>
<dbReference type="InterPro" id="IPR004089">
    <property type="entry name" value="MCPsignal_dom"/>
</dbReference>
<evidence type="ECO:0000256" key="6">
    <source>
        <dbReference type="ARBA" id="ARBA00022989"/>
    </source>
</evidence>
<dbReference type="GO" id="GO:0006935">
    <property type="term" value="P:chemotaxis"/>
    <property type="evidence" value="ECO:0007669"/>
    <property type="project" value="UniProtKB-KW"/>
</dbReference>
<feature type="coiled-coil region" evidence="10">
    <location>
        <begin position="210"/>
        <end position="272"/>
    </location>
</feature>
<dbReference type="AlphaFoldDB" id="A0A7C5L8W7"/>
<dbReference type="Gene3D" id="1.10.287.950">
    <property type="entry name" value="Methyl-accepting chemotaxis protein"/>
    <property type="match status" value="1"/>
</dbReference>
<feature type="domain" description="Methyl-accepting transducer" evidence="11">
    <location>
        <begin position="77"/>
        <end position="284"/>
    </location>
</feature>
<sequence>MKEAEKENLLLRDILNSLEEGVAILEEGKPVFLNSAARELLQGRSIEEALEDIEVLRRTPEYVIFKRKEVPDTIGCLENLRERLDPILEEINRISSQAAASFSELDEVSSIVSNGLEMVREMHRISARTEEELQRDLELIRELSNQSENIIRILSLINEISEQTNLLALNAAIEAARAGEVGRGFAVVAEEVRRLASKTMEFTESIDSVLKNIEKRVMEARKHIGEVAKEASLQKEQASSVEELFHLVQYRMESLKGKYEEVSSKIESLLNLTQDTRRIIEKRVSEGVG</sequence>
<dbReference type="PROSITE" id="PS50111">
    <property type="entry name" value="CHEMOTAXIS_TRANSDUC_2"/>
    <property type="match status" value="1"/>
</dbReference>
<dbReference type="SMART" id="SM00283">
    <property type="entry name" value="MA"/>
    <property type="match status" value="1"/>
</dbReference>